<keyword evidence="10" id="KW-1185">Reference proteome</keyword>
<dbReference type="OrthoDB" id="9808136at2"/>
<protein>
    <submittedName>
        <fullName evidence="8">Monosaccharide ABC transporter membrane protein, CUT2 family</fullName>
    </submittedName>
    <submittedName>
        <fullName evidence="7">Ribose transport system permease protein</fullName>
    </submittedName>
</protein>
<sequence length="337" mass="34723">MSDTQTVVNEQTDVSDAPGTRQGAYSRVLSRMPRAGWGILIFLALFVIGGLLRPSLFSMPGLISTATFAAILAVASYGQTIAVIQGGIDLSVPNTIAFAALGFLTWNSSFGPVVALALALASGLVIGILNGVIVAKVGLTPIVTTIAMNGLLFGLLLLNFPLSELTVVPDLVKSITSNQIEFLGLSIAAVLPLALVLMLVLQAILSYTGWGRSLFLVGSREDAARLAGQPVARIRISGYAVSGLLAAFAGIVIVGYYSQAETTMGNPYLLGSVAAVIVGGASMFGGRGSMVGTFVGALVLGQVATLVAVFNLGATMQNLIYGVIILAVLAAYGRDRT</sequence>
<dbReference type="Pfam" id="PF02653">
    <property type="entry name" value="BPD_transp_2"/>
    <property type="match status" value="1"/>
</dbReference>
<dbReference type="Proteomes" id="UP000893823">
    <property type="component" value="Unassembled WGS sequence"/>
</dbReference>
<accession>A0A1H2A3J3</accession>
<keyword evidence="5 6" id="KW-0472">Membrane</keyword>
<comment type="subcellular location">
    <subcellularLocation>
        <location evidence="1">Cell membrane</location>
        <topology evidence="1">Multi-pass membrane protein</topology>
    </subcellularLocation>
</comment>
<dbReference type="InterPro" id="IPR001851">
    <property type="entry name" value="ABC_transp_permease"/>
</dbReference>
<reference evidence="9" key="1">
    <citation type="submission" date="2016-10" db="EMBL/GenBank/DDBJ databases">
        <authorList>
            <person name="Varghese N."/>
            <person name="Submissions S."/>
        </authorList>
    </citation>
    <scope>NUCLEOTIDE SEQUENCE [LARGE SCALE GENOMIC DNA]</scope>
    <source>
        <strain evidence="9">CPCC 202695</strain>
    </source>
</reference>
<dbReference type="EMBL" id="LT629755">
    <property type="protein sequence ID" value="SDT40453.1"/>
    <property type="molecule type" value="Genomic_DNA"/>
</dbReference>
<feature type="transmembrane region" description="Helical" evidence="6">
    <location>
        <begin position="316"/>
        <end position="333"/>
    </location>
</feature>
<evidence type="ECO:0000313" key="7">
    <source>
        <dbReference type="EMBL" id="MCP2367410.1"/>
    </source>
</evidence>
<evidence type="ECO:0000313" key="9">
    <source>
        <dbReference type="Proteomes" id="UP000199482"/>
    </source>
</evidence>
<evidence type="ECO:0000313" key="10">
    <source>
        <dbReference type="Proteomes" id="UP000893823"/>
    </source>
</evidence>
<keyword evidence="2" id="KW-1003">Cell membrane</keyword>
<evidence type="ECO:0000256" key="4">
    <source>
        <dbReference type="ARBA" id="ARBA00022989"/>
    </source>
</evidence>
<name>A0A1H2A3J3_9MICO</name>
<keyword evidence="4 6" id="KW-1133">Transmembrane helix</keyword>
<dbReference type="AlphaFoldDB" id="A0A1H2A3J3"/>
<dbReference type="EMBL" id="SODL02000002">
    <property type="protein sequence ID" value="MCP2367410.1"/>
    <property type="molecule type" value="Genomic_DNA"/>
</dbReference>
<keyword evidence="3 6" id="KW-0812">Transmembrane</keyword>
<dbReference type="GO" id="GO:0022857">
    <property type="term" value="F:transmembrane transporter activity"/>
    <property type="evidence" value="ECO:0007669"/>
    <property type="project" value="InterPro"/>
</dbReference>
<evidence type="ECO:0000256" key="1">
    <source>
        <dbReference type="ARBA" id="ARBA00004651"/>
    </source>
</evidence>
<feature type="transmembrane region" description="Helical" evidence="6">
    <location>
        <begin position="142"/>
        <end position="162"/>
    </location>
</feature>
<feature type="transmembrane region" description="Helical" evidence="6">
    <location>
        <begin position="291"/>
        <end position="310"/>
    </location>
</feature>
<evidence type="ECO:0000256" key="3">
    <source>
        <dbReference type="ARBA" id="ARBA00022692"/>
    </source>
</evidence>
<dbReference type="RefSeq" id="WP_092675265.1">
    <property type="nucleotide sequence ID" value="NZ_BMDN01000002.1"/>
</dbReference>
<feature type="transmembrane region" description="Helical" evidence="6">
    <location>
        <begin position="113"/>
        <end position="135"/>
    </location>
</feature>
<feature type="transmembrane region" description="Helical" evidence="6">
    <location>
        <begin position="236"/>
        <end position="256"/>
    </location>
</feature>
<reference evidence="7" key="3">
    <citation type="submission" date="2022-06" db="EMBL/GenBank/DDBJ databases">
        <title>Genomic Encyclopedia of Type Strains, Phase III (KMG-III): the genomes of soil and plant-associated and newly described type strains.</title>
        <authorList>
            <person name="Whitman W."/>
        </authorList>
    </citation>
    <scope>NUCLEOTIDE SEQUENCE</scope>
    <source>
        <strain evidence="7">CPCC 202695</strain>
    </source>
</reference>
<feature type="transmembrane region" description="Helical" evidence="6">
    <location>
        <begin position="58"/>
        <end position="78"/>
    </location>
</feature>
<dbReference type="GO" id="GO:0005886">
    <property type="term" value="C:plasma membrane"/>
    <property type="evidence" value="ECO:0007669"/>
    <property type="project" value="UniProtKB-SubCell"/>
</dbReference>
<evidence type="ECO:0000256" key="6">
    <source>
        <dbReference type="SAM" id="Phobius"/>
    </source>
</evidence>
<organism evidence="8 9">
    <name type="scientific">Agromyces flavus</name>
    <dbReference type="NCBI Taxonomy" id="589382"/>
    <lineage>
        <taxon>Bacteria</taxon>
        <taxon>Bacillati</taxon>
        <taxon>Actinomycetota</taxon>
        <taxon>Actinomycetes</taxon>
        <taxon>Micrococcales</taxon>
        <taxon>Microbacteriaceae</taxon>
        <taxon>Agromyces</taxon>
    </lineage>
</organism>
<feature type="transmembrane region" description="Helical" evidence="6">
    <location>
        <begin position="268"/>
        <end position="284"/>
    </location>
</feature>
<dbReference type="PANTHER" id="PTHR32196">
    <property type="entry name" value="ABC TRANSPORTER PERMEASE PROTEIN YPHD-RELATED-RELATED"/>
    <property type="match status" value="1"/>
</dbReference>
<reference evidence="8" key="2">
    <citation type="submission" date="2016-10" db="EMBL/GenBank/DDBJ databases">
        <authorList>
            <person name="de Groot N.N."/>
        </authorList>
    </citation>
    <scope>NUCLEOTIDE SEQUENCE [LARGE SCALE GENOMIC DNA]</scope>
    <source>
        <strain evidence="8">CPCC 202695</strain>
    </source>
</reference>
<proteinExistence type="predicted"/>
<dbReference type="CDD" id="cd06579">
    <property type="entry name" value="TM_PBP1_transp_AraH_like"/>
    <property type="match status" value="1"/>
</dbReference>
<dbReference type="PANTHER" id="PTHR32196:SF72">
    <property type="entry name" value="RIBOSE IMPORT PERMEASE PROTEIN RBSC"/>
    <property type="match status" value="1"/>
</dbReference>
<dbReference type="STRING" id="589382.SAMN04489721_3488"/>
<dbReference type="Proteomes" id="UP000199482">
    <property type="component" value="Chromosome I"/>
</dbReference>
<evidence type="ECO:0000256" key="2">
    <source>
        <dbReference type="ARBA" id="ARBA00022475"/>
    </source>
</evidence>
<feature type="transmembrane region" description="Helical" evidence="6">
    <location>
        <begin position="90"/>
        <end position="107"/>
    </location>
</feature>
<evidence type="ECO:0000256" key="5">
    <source>
        <dbReference type="ARBA" id="ARBA00023136"/>
    </source>
</evidence>
<feature type="transmembrane region" description="Helical" evidence="6">
    <location>
        <begin position="35"/>
        <end position="52"/>
    </location>
</feature>
<feature type="transmembrane region" description="Helical" evidence="6">
    <location>
        <begin position="182"/>
        <end position="205"/>
    </location>
</feature>
<gene>
    <name evidence="7" type="ORF">BCL57_001564</name>
    <name evidence="8" type="ORF">SAMN04489721_3488</name>
</gene>
<evidence type="ECO:0000313" key="8">
    <source>
        <dbReference type="EMBL" id="SDT40453.1"/>
    </source>
</evidence>